<evidence type="ECO:0000313" key="2">
    <source>
        <dbReference type="EMBL" id="MFC4826552.1"/>
    </source>
</evidence>
<sequence length="252" mass="27209">MPIPNFGDKYDAEALFSPAEAVAEQDDGLPDVPPAVILGFQDVLYEEVADRADDAVNVVRGQSVHLLNDDVGFIGDFGIGAPVTAIVTENLLAAGAEVVCILGGCGCLQRSIPSNDAILPTRAIRDEGVSYHYLPPDEEVRATPELVDALDASLSDAGVDTHRGPTWTTSAYYRETVPEIERYAEEGVVSLGMETAAMFAVAEYRDADAAVVHEIGDHLTPDEWESGVEREENLTEFLDPTVEALRRYVDSN</sequence>
<name>A0ABD5Q774_9EURY</name>
<gene>
    <name evidence="2" type="ORF">ACFO9K_20030</name>
</gene>
<protein>
    <submittedName>
        <fullName evidence="2">Nucleoside phosphorylase</fullName>
    </submittedName>
</protein>
<dbReference type="AlphaFoldDB" id="A0ABD5Q774"/>
<evidence type="ECO:0000259" key="1">
    <source>
        <dbReference type="Pfam" id="PF01048"/>
    </source>
</evidence>
<dbReference type="InterPro" id="IPR035994">
    <property type="entry name" value="Nucleoside_phosphorylase_sf"/>
</dbReference>
<dbReference type="RefSeq" id="WP_254267857.1">
    <property type="nucleotide sequence ID" value="NZ_CP100400.1"/>
</dbReference>
<comment type="caution">
    <text evidence="2">The sequence shown here is derived from an EMBL/GenBank/DDBJ whole genome shotgun (WGS) entry which is preliminary data.</text>
</comment>
<dbReference type="PANTHER" id="PTHR43691:SF11">
    <property type="entry name" value="FI09636P-RELATED"/>
    <property type="match status" value="1"/>
</dbReference>
<dbReference type="InterPro" id="IPR000845">
    <property type="entry name" value="Nucleoside_phosphorylase_d"/>
</dbReference>
<dbReference type="Gene3D" id="3.40.50.1580">
    <property type="entry name" value="Nucleoside phosphorylase domain"/>
    <property type="match status" value="1"/>
</dbReference>
<dbReference type="CDD" id="cd09007">
    <property type="entry name" value="NP-I_spr0068"/>
    <property type="match status" value="1"/>
</dbReference>
<dbReference type="Pfam" id="PF01048">
    <property type="entry name" value="PNP_UDP_1"/>
    <property type="match status" value="1"/>
</dbReference>
<organism evidence="2 3">
    <name type="scientific">Halorussus aquaticus</name>
    <dbReference type="NCBI Taxonomy" id="2953748"/>
    <lineage>
        <taxon>Archaea</taxon>
        <taxon>Methanobacteriati</taxon>
        <taxon>Methanobacteriota</taxon>
        <taxon>Stenosarchaea group</taxon>
        <taxon>Halobacteria</taxon>
        <taxon>Halobacteriales</taxon>
        <taxon>Haladaptataceae</taxon>
        <taxon>Halorussus</taxon>
    </lineage>
</organism>
<dbReference type="PANTHER" id="PTHR43691">
    <property type="entry name" value="URIDINE PHOSPHORYLASE"/>
    <property type="match status" value="1"/>
</dbReference>
<keyword evidence="3" id="KW-1185">Reference proteome</keyword>
<dbReference type="GeneID" id="73046350"/>
<reference evidence="2 3" key="1">
    <citation type="journal article" date="2019" name="Int. J. Syst. Evol. Microbiol.">
        <title>The Global Catalogue of Microorganisms (GCM) 10K type strain sequencing project: providing services to taxonomists for standard genome sequencing and annotation.</title>
        <authorList>
            <consortium name="The Broad Institute Genomics Platform"/>
            <consortium name="The Broad Institute Genome Sequencing Center for Infectious Disease"/>
            <person name="Wu L."/>
            <person name="Ma J."/>
        </authorList>
    </citation>
    <scope>NUCLEOTIDE SEQUENCE [LARGE SCALE GENOMIC DNA]</scope>
    <source>
        <strain evidence="2 3">XZYJ18</strain>
    </source>
</reference>
<evidence type="ECO:0000313" key="3">
    <source>
        <dbReference type="Proteomes" id="UP001595945"/>
    </source>
</evidence>
<dbReference type="Proteomes" id="UP001595945">
    <property type="component" value="Unassembled WGS sequence"/>
</dbReference>
<dbReference type="SUPFAM" id="SSF53167">
    <property type="entry name" value="Purine and uridine phosphorylases"/>
    <property type="match status" value="1"/>
</dbReference>
<dbReference type="EMBL" id="JBHSHT010000002">
    <property type="protein sequence ID" value="MFC4826552.1"/>
    <property type="molecule type" value="Genomic_DNA"/>
</dbReference>
<proteinExistence type="predicted"/>
<feature type="domain" description="Nucleoside phosphorylase" evidence="1">
    <location>
        <begin position="73"/>
        <end position="233"/>
    </location>
</feature>
<accession>A0ABD5Q774</accession>